<dbReference type="InterPro" id="IPR032877">
    <property type="entry name" value="Transposase_HTH"/>
</dbReference>
<dbReference type="AlphaFoldDB" id="A0A846LV66"/>
<sequence>MPCFGRPVRLVWRKRTWRCAEVECTGKAFTEQYAKLARPRALLTTRACWWAVGQLRREHASVAGIARQLGMTWRTVWRSIKPLLDAMAADEARFDGVTSLGVDEHIWHHVSTKPETEGGRGPKELTGMVDLTRDQHGRVRARLLDLVPGRSGKAYADWLIARGQAFRARVQVATLDPFHGYKNAIDDQLEDATAVLDAFHVVKLGTDAVDRCRRRIQQEIHGHRGRKNDPLYGIRTTLRAGAENLTDRQRERLQTAFAADERHLAVWLAWSCAQQLRSAYRHQHTAEGRKIAEKVIDSFPTCPVPEIARLGRTLKQWREAFLAYFDTDRASNGGTEAVNGLIELHRRIARGFRNRDNYRLRMLLIAGGLSSPHLK</sequence>
<comment type="caution">
    <text evidence="4">The sequence shown here is derived from an EMBL/GenBank/DDBJ whole genome shotgun (WGS) entry which is preliminary data.</text>
</comment>
<dbReference type="Pfam" id="PF13542">
    <property type="entry name" value="HTH_Tnp_ISL3"/>
    <property type="match status" value="1"/>
</dbReference>
<proteinExistence type="predicted"/>
<dbReference type="NCBIfam" id="NF033550">
    <property type="entry name" value="transpos_ISL3"/>
    <property type="match status" value="1"/>
</dbReference>
<evidence type="ECO:0000313" key="6">
    <source>
        <dbReference type="Proteomes" id="UP000648663"/>
    </source>
</evidence>
<feature type="domain" description="Transposase IS204/IS1001/IS1096/IS1165 DDE" evidence="1">
    <location>
        <begin position="115"/>
        <end position="362"/>
    </location>
</feature>
<dbReference type="EMBL" id="BMMI01000012">
    <property type="protein sequence ID" value="GGL83562.1"/>
    <property type="molecule type" value="Genomic_DNA"/>
</dbReference>
<reference evidence="6" key="2">
    <citation type="journal article" date="2019" name="Int. J. Syst. Evol. Microbiol.">
        <title>The Global Catalogue of Microorganisms (GCM) 10K type strain sequencing project: providing services to taxonomists for standard genome sequencing and annotation.</title>
        <authorList>
            <consortium name="The Broad Institute Genomics Platform"/>
            <consortium name="The Broad Institute Genome Sequencing Center for Infectious Disease"/>
            <person name="Wu L."/>
            <person name="Ma J."/>
        </authorList>
    </citation>
    <scope>NUCLEOTIDE SEQUENCE [LARGE SCALE GENOMIC DNA]</scope>
    <source>
        <strain evidence="6">CGMCC 4.5581</strain>
    </source>
</reference>
<organism evidence="4 5">
    <name type="scientific">Modestobacter marinus</name>
    <dbReference type="NCBI Taxonomy" id="477641"/>
    <lineage>
        <taxon>Bacteria</taxon>
        <taxon>Bacillati</taxon>
        <taxon>Actinomycetota</taxon>
        <taxon>Actinomycetes</taxon>
        <taxon>Geodermatophilales</taxon>
        <taxon>Geodermatophilaceae</taxon>
        <taxon>Modestobacter</taxon>
    </lineage>
</organism>
<evidence type="ECO:0000313" key="4">
    <source>
        <dbReference type="EMBL" id="NIH70284.1"/>
    </source>
</evidence>
<keyword evidence="6" id="KW-1185">Reference proteome</keyword>
<gene>
    <name evidence="4" type="ORF">FB380_004795</name>
    <name evidence="3" type="ORF">GCM10011589_44970</name>
</gene>
<dbReference type="EMBL" id="JAAMPA010000007">
    <property type="protein sequence ID" value="NIH70284.1"/>
    <property type="molecule type" value="Genomic_DNA"/>
</dbReference>
<evidence type="ECO:0000313" key="3">
    <source>
        <dbReference type="EMBL" id="GGL83562.1"/>
    </source>
</evidence>
<accession>A0A846LV66</accession>
<evidence type="ECO:0000259" key="2">
    <source>
        <dbReference type="Pfam" id="PF13542"/>
    </source>
</evidence>
<dbReference type="InterPro" id="IPR047951">
    <property type="entry name" value="Transpos_ISL3"/>
</dbReference>
<reference evidence="3" key="4">
    <citation type="submission" date="2024-05" db="EMBL/GenBank/DDBJ databases">
        <authorList>
            <person name="Sun Q."/>
            <person name="Zhou Y."/>
        </authorList>
    </citation>
    <scope>NUCLEOTIDE SEQUENCE</scope>
    <source>
        <strain evidence="3">CGMCC 4.5581</strain>
    </source>
</reference>
<dbReference type="InterPro" id="IPR002560">
    <property type="entry name" value="Transposase_DDE"/>
</dbReference>
<feature type="domain" description="Transposase IS204/IS1001/IS1096/IS1165 helix-turn-helix" evidence="2">
    <location>
        <begin position="37"/>
        <end position="78"/>
    </location>
</feature>
<evidence type="ECO:0000313" key="5">
    <source>
        <dbReference type="Proteomes" id="UP000552836"/>
    </source>
</evidence>
<name>A0A846LV66_9ACTN</name>
<dbReference type="PANTHER" id="PTHR33498">
    <property type="entry name" value="TRANSPOSASE FOR INSERTION SEQUENCE ELEMENT IS1557"/>
    <property type="match status" value="1"/>
</dbReference>
<reference evidence="4 5" key="3">
    <citation type="submission" date="2020-02" db="EMBL/GenBank/DDBJ databases">
        <title>Sequencing the genomes of 1000 actinobacteria strains.</title>
        <authorList>
            <person name="Klenk H.-P."/>
        </authorList>
    </citation>
    <scope>NUCLEOTIDE SEQUENCE [LARGE SCALE GENOMIC DNA]</scope>
    <source>
        <strain evidence="4 5">DSM 45201</strain>
    </source>
</reference>
<evidence type="ECO:0000259" key="1">
    <source>
        <dbReference type="Pfam" id="PF01610"/>
    </source>
</evidence>
<dbReference type="PANTHER" id="PTHR33498:SF1">
    <property type="entry name" value="TRANSPOSASE FOR INSERTION SEQUENCE ELEMENT IS1557"/>
    <property type="match status" value="1"/>
</dbReference>
<dbReference type="Proteomes" id="UP000552836">
    <property type="component" value="Unassembled WGS sequence"/>
</dbReference>
<dbReference type="Proteomes" id="UP000648663">
    <property type="component" value="Unassembled WGS sequence"/>
</dbReference>
<dbReference type="Pfam" id="PF01610">
    <property type="entry name" value="DDE_Tnp_ISL3"/>
    <property type="match status" value="1"/>
</dbReference>
<reference evidence="3" key="1">
    <citation type="journal article" date="2014" name="Int. J. Syst. Evol. Microbiol.">
        <title>Complete genome of a new Firmicutes species belonging to the dominant human colonic microbiota ('Ruminococcus bicirculans') reveals two chromosomes and a selective capacity to utilize plant glucans.</title>
        <authorList>
            <consortium name="NISC Comparative Sequencing Program"/>
            <person name="Wegmann U."/>
            <person name="Louis P."/>
            <person name="Goesmann A."/>
            <person name="Henrissat B."/>
            <person name="Duncan S.H."/>
            <person name="Flint H.J."/>
        </authorList>
    </citation>
    <scope>NUCLEOTIDE SEQUENCE</scope>
    <source>
        <strain evidence="3">CGMCC 4.5581</strain>
    </source>
</reference>
<protein>
    <submittedName>
        <fullName evidence="3 4">Transposase</fullName>
    </submittedName>
</protein>